<dbReference type="PATRIC" id="fig|1618669.3.peg.294"/>
<dbReference type="InterPro" id="IPR000825">
    <property type="entry name" value="SUF_FeS_clus_asmbl_SufBD_core"/>
</dbReference>
<dbReference type="EMBL" id="LCPZ01000007">
    <property type="protein sequence ID" value="KKW08763.1"/>
    <property type="molecule type" value="Genomic_DNA"/>
</dbReference>
<evidence type="ECO:0000313" key="4">
    <source>
        <dbReference type="EMBL" id="KKW08763.1"/>
    </source>
</evidence>
<evidence type="ECO:0000259" key="2">
    <source>
        <dbReference type="Pfam" id="PF01458"/>
    </source>
</evidence>
<dbReference type="AlphaFoldDB" id="A0A0G1VQK3"/>
<feature type="domain" description="SUF system FeS cluster assembly SufBD core" evidence="2">
    <location>
        <begin position="206"/>
        <end position="440"/>
    </location>
</feature>
<evidence type="ECO:0000313" key="5">
    <source>
        <dbReference type="Proteomes" id="UP000033965"/>
    </source>
</evidence>
<sequence>MKTVAAPIGGWTKKGGSDALPDRFIHRAKRGITREVVEEISAIKNEPAWMRELRLKSYEDFLRLPVPKWGPDLRGLHFDEITYYQRTEEGRYKSWDEVPSDIKNTFEKIGVPQAERAFLAGVIGQYESEGFYQKLRPKWEDKGVIFCDTDTAVQKYPELVKEYFMTKCIKASEHKLAALHGAVWSGGSFLYVPKGVHVDMPLQTYFRMNARASGQFEHTLIIVDEGASVQYIEGCTAPIYNTSSLHVAVVEIFVKKGARCRYTTIQNWSKDVYNLNTKRSIVEEDGIQEWVGGSLGSKTTMLYPCSILKGRGARAEHLNIAVAGPGQHKDTGAKVIHLAPQTSSTVISKSISFGGGISTYRGQLKIVKGAKGATSHVQCDALMPDNISVSNTVPYITVDEEDVTIGHEAKVGRISEEQVFYLMSRGLTEEEAINLVVQGFMEPVIKTLPLEYAVELNRLITMEMAGSLG</sequence>
<comment type="similarity">
    <text evidence="1">Belongs to the iron-sulfur cluster assembly SufBD family.</text>
</comment>
<evidence type="ECO:0000259" key="3">
    <source>
        <dbReference type="Pfam" id="PF19295"/>
    </source>
</evidence>
<dbReference type="GO" id="GO:0016226">
    <property type="term" value="P:iron-sulfur cluster assembly"/>
    <property type="evidence" value="ECO:0007669"/>
    <property type="project" value="InterPro"/>
</dbReference>
<dbReference type="Pfam" id="PF01458">
    <property type="entry name" value="SUFBD_core"/>
    <property type="match status" value="1"/>
</dbReference>
<dbReference type="Pfam" id="PF19295">
    <property type="entry name" value="SufBD_N"/>
    <property type="match status" value="1"/>
</dbReference>
<dbReference type="NCBIfam" id="TIGR01980">
    <property type="entry name" value="sufB"/>
    <property type="match status" value="1"/>
</dbReference>
<dbReference type="InterPro" id="IPR045595">
    <property type="entry name" value="SufBD_N"/>
</dbReference>
<accession>A0A0G1VQK3</accession>
<dbReference type="PANTHER" id="PTHR30508:SF1">
    <property type="entry name" value="UPF0051 PROTEIN ABCI8, CHLOROPLASTIC-RELATED"/>
    <property type="match status" value="1"/>
</dbReference>
<dbReference type="SUPFAM" id="SSF101960">
    <property type="entry name" value="Stabilizer of iron transporter SufD"/>
    <property type="match status" value="1"/>
</dbReference>
<feature type="domain" description="SUF system FeS cluster assembly SufBD N-terminal" evidence="3">
    <location>
        <begin position="129"/>
        <end position="203"/>
    </location>
</feature>
<dbReference type="Proteomes" id="UP000033965">
    <property type="component" value="Unassembled WGS sequence"/>
</dbReference>
<comment type="caution">
    <text evidence="4">The sequence shown here is derived from an EMBL/GenBank/DDBJ whole genome shotgun (WGS) entry which is preliminary data.</text>
</comment>
<proteinExistence type="inferred from homology"/>
<protein>
    <submittedName>
        <fullName evidence="4">Iron-regulated ABC transporter membrane component SufB</fullName>
    </submittedName>
</protein>
<dbReference type="PANTHER" id="PTHR30508">
    <property type="entry name" value="FES CLUSTER ASSEMBLY PROTEIN SUF"/>
    <property type="match status" value="1"/>
</dbReference>
<dbReference type="InterPro" id="IPR037284">
    <property type="entry name" value="SUF_FeS_clus_asmbl_SufBD_sf"/>
</dbReference>
<evidence type="ECO:0000256" key="1">
    <source>
        <dbReference type="ARBA" id="ARBA00043967"/>
    </source>
</evidence>
<gene>
    <name evidence="4" type="ORF">UY44_C0007G0025</name>
</gene>
<organism evidence="4 5">
    <name type="scientific">Candidatus Kaiserbacteria bacterium GW2011_GWA2_49_19</name>
    <dbReference type="NCBI Taxonomy" id="1618669"/>
    <lineage>
        <taxon>Bacteria</taxon>
        <taxon>Candidatus Kaiseribacteriota</taxon>
    </lineage>
</organism>
<reference evidence="4 5" key="1">
    <citation type="journal article" date="2015" name="Nature">
        <title>rRNA introns, odd ribosomes, and small enigmatic genomes across a large radiation of phyla.</title>
        <authorList>
            <person name="Brown C.T."/>
            <person name="Hug L.A."/>
            <person name="Thomas B.C."/>
            <person name="Sharon I."/>
            <person name="Castelle C.J."/>
            <person name="Singh A."/>
            <person name="Wilkins M.J."/>
            <person name="Williams K.H."/>
            <person name="Banfield J.F."/>
        </authorList>
    </citation>
    <scope>NUCLEOTIDE SEQUENCE [LARGE SCALE GENOMIC DNA]</scope>
</reference>
<dbReference type="InterPro" id="IPR010231">
    <property type="entry name" value="SUF_FeS_clus_asmbl_SufB"/>
</dbReference>
<dbReference type="InterPro" id="IPR055346">
    <property type="entry name" value="Fe-S_cluster_assembly_SufBD"/>
</dbReference>
<name>A0A0G1VQK3_9BACT</name>